<evidence type="ECO:0000313" key="9">
    <source>
        <dbReference type="EMBL" id="CAA6819193.1"/>
    </source>
</evidence>
<dbReference type="AlphaFoldDB" id="A0A6S6TSY7"/>
<dbReference type="InterPro" id="IPR036034">
    <property type="entry name" value="PDZ_sf"/>
</dbReference>
<feature type="coiled-coil region" evidence="6">
    <location>
        <begin position="368"/>
        <end position="406"/>
    </location>
</feature>
<dbReference type="SMART" id="SM00245">
    <property type="entry name" value="TSPc"/>
    <property type="match status" value="1"/>
</dbReference>
<evidence type="ECO:0000256" key="4">
    <source>
        <dbReference type="ARBA" id="ARBA00022825"/>
    </source>
</evidence>
<dbReference type="GO" id="GO:0030288">
    <property type="term" value="C:outer membrane-bounded periplasmic space"/>
    <property type="evidence" value="ECO:0007669"/>
    <property type="project" value="TreeGrafter"/>
</dbReference>
<dbReference type="InterPro" id="IPR001478">
    <property type="entry name" value="PDZ"/>
</dbReference>
<keyword evidence="6" id="KW-0175">Coiled coil</keyword>
<dbReference type="Pfam" id="PF22694">
    <property type="entry name" value="CtpB_N-like"/>
    <property type="match status" value="1"/>
</dbReference>
<dbReference type="FunFam" id="2.30.42.10:FF:000063">
    <property type="entry name" value="Peptidase, S41 family"/>
    <property type="match status" value="1"/>
</dbReference>
<dbReference type="InterPro" id="IPR055210">
    <property type="entry name" value="CtpA/B_N"/>
</dbReference>
<feature type="signal peptide" evidence="7">
    <location>
        <begin position="1"/>
        <end position="29"/>
    </location>
</feature>
<dbReference type="PROSITE" id="PS50106">
    <property type="entry name" value="PDZ"/>
    <property type="match status" value="1"/>
</dbReference>
<dbReference type="CDD" id="cd07560">
    <property type="entry name" value="Peptidase_S41_CPP"/>
    <property type="match status" value="1"/>
</dbReference>
<dbReference type="InterPro" id="IPR029045">
    <property type="entry name" value="ClpP/crotonase-like_dom_sf"/>
</dbReference>
<dbReference type="GO" id="GO:0004252">
    <property type="term" value="F:serine-type endopeptidase activity"/>
    <property type="evidence" value="ECO:0007669"/>
    <property type="project" value="UniProtKB-EC"/>
</dbReference>
<dbReference type="NCBIfam" id="TIGR00225">
    <property type="entry name" value="prc"/>
    <property type="match status" value="1"/>
</dbReference>
<feature type="chain" id="PRO_5028310227" evidence="7">
    <location>
        <begin position="30"/>
        <end position="436"/>
    </location>
</feature>
<keyword evidence="2 5" id="KW-0645">Protease</keyword>
<gene>
    <name evidence="9" type="ORF">HELGO_WM4998</name>
</gene>
<dbReference type="GO" id="GO:0006508">
    <property type="term" value="P:proteolysis"/>
    <property type="evidence" value="ECO:0007669"/>
    <property type="project" value="UniProtKB-KW"/>
</dbReference>
<name>A0A6S6TSY7_9BACT</name>
<evidence type="ECO:0000259" key="8">
    <source>
        <dbReference type="PROSITE" id="PS50106"/>
    </source>
</evidence>
<dbReference type="InterPro" id="IPR005151">
    <property type="entry name" value="Tail-specific_protease"/>
</dbReference>
<dbReference type="Gene3D" id="3.30.750.44">
    <property type="match status" value="1"/>
</dbReference>
<dbReference type="CDD" id="cd06782">
    <property type="entry name" value="cpPDZ_CPP-like"/>
    <property type="match status" value="1"/>
</dbReference>
<comment type="similarity">
    <text evidence="1 5">Belongs to the peptidase S41A family.</text>
</comment>
<dbReference type="EC" id="3.4.21.102" evidence="9"/>
<keyword evidence="7" id="KW-0732">Signal</keyword>
<dbReference type="Gene3D" id="2.30.42.10">
    <property type="match status" value="1"/>
</dbReference>
<evidence type="ECO:0000256" key="2">
    <source>
        <dbReference type="ARBA" id="ARBA00022670"/>
    </source>
</evidence>
<keyword evidence="4 5" id="KW-0720">Serine protease</keyword>
<dbReference type="Gene3D" id="3.90.226.10">
    <property type="entry name" value="2-enoyl-CoA Hydratase, Chain A, domain 1"/>
    <property type="match status" value="1"/>
</dbReference>
<dbReference type="GO" id="GO:0007165">
    <property type="term" value="P:signal transduction"/>
    <property type="evidence" value="ECO:0007669"/>
    <property type="project" value="TreeGrafter"/>
</dbReference>
<dbReference type="PANTHER" id="PTHR32060:SF30">
    <property type="entry name" value="CARBOXY-TERMINAL PROCESSING PROTEASE CTPA"/>
    <property type="match status" value="1"/>
</dbReference>
<evidence type="ECO:0000256" key="7">
    <source>
        <dbReference type="SAM" id="SignalP"/>
    </source>
</evidence>
<dbReference type="PANTHER" id="PTHR32060">
    <property type="entry name" value="TAIL-SPECIFIC PROTEASE"/>
    <property type="match status" value="1"/>
</dbReference>
<dbReference type="InterPro" id="IPR041489">
    <property type="entry name" value="PDZ_6"/>
</dbReference>
<evidence type="ECO:0000256" key="3">
    <source>
        <dbReference type="ARBA" id="ARBA00022801"/>
    </source>
</evidence>
<dbReference type="Pfam" id="PF03572">
    <property type="entry name" value="Peptidase_S41"/>
    <property type="match status" value="1"/>
</dbReference>
<proteinExistence type="inferred from homology"/>
<dbReference type="InterPro" id="IPR004447">
    <property type="entry name" value="Peptidase_S41A"/>
</dbReference>
<dbReference type="SUPFAM" id="SSF52096">
    <property type="entry name" value="ClpP/crotonase"/>
    <property type="match status" value="1"/>
</dbReference>
<dbReference type="Pfam" id="PF17820">
    <property type="entry name" value="PDZ_6"/>
    <property type="match status" value="1"/>
</dbReference>
<evidence type="ECO:0000256" key="1">
    <source>
        <dbReference type="ARBA" id="ARBA00009179"/>
    </source>
</evidence>
<dbReference type="EMBL" id="CACVAU010000055">
    <property type="protein sequence ID" value="CAA6819193.1"/>
    <property type="molecule type" value="Genomic_DNA"/>
</dbReference>
<sequence length="436" mass="47451">MIIKNKKAILLGFLSSLTASVILTTSLQANSTNRQDEQSSKLESYLKFTKIVQLIEEQYVDEINASDIINNALKGMLSNLDAHSSFMDPKETKELQVQTHGEFGGLGITVGMKDGALTVIAPLEGTPADKAGIKAGDIILKINALATMGMTIDKAVSIMRGKPQTSIELTVVRKGEIKPLKIEIIRDIIEIQSVYSKTIGDDILYMRVTSFDQKVVQGLQEGIKENPNRTGIILDLRNNPGGLLNQAIGVVDMFVKEGAIVSQKGKIAEENLVYNASEANTDLTTPLVILVNGGSASASEIVSGALQDHKRAVVVGNKTFGKGSVQVVMPISQTEALRLTIARYYLPSGRTIQAVGVTPDVEVSFGEIKKAEEGISIKEKDLQKHLENELEKVDGKKEDNEKTEEDKTIITEEQIYKDSQLKSAVDILKALMITNK</sequence>
<dbReference type="SUPFAM" id="SSF50156">
    <property type="entry name" value="PDZ domain-like"/>
    <property type="match status" value="1"/>
</dbReference>
<evidence type="ECO:0000256" key="5">
    <source>
        <dbReference type="RuleBase" id="RU004404"/>
    </source>
</evidence>
<feature type="domain" description="PDZ" evidence="8">
    <location>
        <begin position="92"/>
        <end position="160"/>
    </location>
</feature>
<accession>A0A6S6TSY7</accession>
<organism evidence="9">
    <name type="scientific">uncultured Sulfurovum sp</name>
    <dbReference type="NCBI Taxonomy" id="269237"/>
    <lineage>
        <taxon>Bacteria</taxon>
        <taxon>Pseudomonadati</taxon>
        <taxon>Campylobacterota</taxon>
        <taxon>Epsilonproteobacteria</taxon>
        <taxon>Campylobacterales</taxon>
        <taxon>Sulfurovaceae</taxon>
        <taxon>Sulfurovum</taxon>
        <taxon>environmental samples</taxon>
    </lineage>
</organism>
<reference evidence="9" key="1">
    <citation type="submission" date="2020-01" db="EMBL/GenBank/DDBJ databases">
        <authorList>
            <person name="Meier V. D."/>
            <person name="Meier V D."/>
        </authorList>
    </citation>
    <scope>NUCLEOTIDE SEQUENCE</scope>
    <source>
        <strain evidence="9">HLG_WM_MAG_05</strain>
    </source>
</reference>
<dbReference type="SMART" id="SM00228">
    <property type="entry name" value="PDZ"/>
    <property type="match status" value="1"/>
</dbReference>
<protein>
    <submittedName>
        <fullName evidence="9">Carboxyl-terminal protease (EC)</fullName>
        <ecNumber evidence="9">3.4.21.102</ecNumber>
    </submittedName>
</protein>
<evidence type="ECO:0000256" key="6">
    <source>
        <dbReference type="SAM" id="Coils"/>
    </source>
</evidence>
<keyword evidence="3 5" id="KW-0378">Hydrolase</keyword>